<evidence type="ECO:0000256" key="5">
    <source>
        <dbReference type="ARBA" id="ARBA00023237"/>
    </source>
</evidence>
<sequence length="749" mass="81398">MGRFEMVVLATAVTLMTACTGSRLHSQGLNLLEDGKVEEGIRHLEQAVIAEPRNAEFKTDLIRRRAEEVNRLLVTAEAARAAGQFDASLGFYKRVQEVEPGNMRAAQGREAVERERRSGSLLEQAQAAFKQGEIEAARFQVRAILAEHPNNAAALNLKREIDNQAVKLQAAEVPLVSSTNPITLEFRDASLKMVLDGLSRATGISFMLDKDVQPDLRTTINLRQASLSDALDTILQSTRLEKKVITPTSILLYSRTPEKLKEHQELLVKGFYLANADVKQTQAMLKELLKAKDVFIDEKLNLLVMRDTPDAIRLAEKLIGMQDLSEPEVMLEVEVLEVKRSRLTELGVKLPNQLTLTPLVDGATATLNELRRLNSDNIGLGLPTATLNLRREIGDVKILANPRIRARNREKAKVMIGDKIPVVSITTTSNGVSSESVQYLDVGIKLDVEPNIYLQDEVAIKVGLEVSSLVREIRTPAGSLAYQIGSRAASTVLRLKNGETQVLAGLINDEERRTASRLPGVGDIPVLGRLFSSQKDESEQTEIVLSITPRLVRNINKPEAIDREFWSGTEASLRSKKLATALADGAAEPLRAAGPAPAAAPVKDASNLAPTALSLSWQGPAQAKVGELFKVAIMLKADGGVRSLPFQLGFDPAVLQIIEITEGNFFKKGGASTSMSNNVDQTLGKAFVSVIRSGADGAFGEDTVVTLTLRPLAVKAQSELKFLMSSPISIGDKQLVLAPPAPLTINIVN</sequence>
<dbReference type="InterPro" id="IPR002102">
    <property type="entry name" value="Cohesin_dom"/>
</dbReference>
<evidence type="ECO:0000313" key="10">
    <source>
        <dbReference type="Proteomes" id="UP000785613"/>
    </source>
</evidence>
<dbReference type="Gene3D" id="1.25.40.10">
    <property type="entry name" value="Tetratricopeptide repeat domain"/>
    <property type="match status" value="1"/>
</dbReference>
<dbReference type="InterPro" id="IPR008965">
    <property type="entry name" value="CBM2/CBM3_carb-bd_dom_sf"/>
</dbReference>
<evidence type="ECO:0000256" key="1">
    <source>
        <dbReference type="ARBA" id="ARBA00004370"/>
    </source>
</evidence>
<proteinExistence type="inferred from homology"/>
<dbReference type="InterPro" id="IPR038591">
    <property type="entry name" value="NolW-like_sf"/>
</dbReference>
<organism evidence="9 10">
    <name type="scientific">Massilia rubra</name>
    <dbReference type="NCBI Taxonomy" id="2607910"/>
    <lineage>
        <taxon>Bacteria</taxon>
        <taxon>Pseudomonadati</taxon>
        <taxon>Pseudomonadota</taxon>
        <taxon>Betaproteobacteria</taxon>
        <taxon>Burkholderiales</taxon>
        <taxon>Oxalobacteraceae</taxon>
        <taxon>Telluria group</taxon>
        <taxon>Massilia</taxon>
    </lineage>
</organism>
<dbReference type="InterPro" id="IPR011990">
    <property type="entry name" value="TPR-like_helical_dom_sf"/>
</dbReference>
<reference evidence="9 10" key="1">
    <citation type="submission" date="2019-09" db="EMBL/GenBank/DDBJ databases">
        <title>Taxonomy of Antarctic Massilia spp.: description of Massilia rubra sp. nov., Massilia aquatica sp. nov., Massilia mucilaginosa sp. nov., Massilia frigida sp. nov. isolated from streams, lakes and regoliths.</title>
        <authorList>
            <person name="Holochova P."/>
            <person name="Sedlacek I."/>
            <person name="Kralova S."/>
            <person name="Maslanova I."/>
            <person name="Busse H.-J."/>
            <person name="Stankova E."/>
            <person name="Vrbovska V."/>
            <person name="Kovarovic V."/>
            <person name="Bartak M."/>
            <person name="Svec P."/>
            <person name="Pantucek R."/>
        </authorList>
    </citation>
    <scope>NUCLEOTIDE SEQUENCE [LARGE SCALE GENOMIC DNA]</scope>
    <source>
        <strain evidence="9 10">CCM 8692</strain>
    </source>
</reference>
<keyword evidence="5" id="KW-0998">Cell outer membrane</keyword>
<dbReference type="Pfam" id="PF03958">
    <property type="entry name" value="Secretin_N"/>
    <property type="match status" value="1"/>
</dbReference>
<dbReference type="SUPFAM" id="SSF48452">
    <property type="entry name" value="TPR-like"/>
    <property type="match status" value="1"/>
</dbReference>
<keyword evidence="4" id="KW-0472">Membrane</keyword>
<dbReference type="InterPro" id="IPR011662">
    <property type="entry name" value="Secretin/TonB_short_N"/>
</dbReference>
<dbReference type="InterPro" id="IPR004846">
    <property type="entry name" value="T2SS/T3SS_dom"/>
</dbReference>
<dbReference type="SMART" id="SM00965">
    <property type="entry name" value="STN"/>
    <property type="match status" value="1"/>
</dbReference>
<evidence type="ECO:0000256" key="6">
    <source>
        <dbReference type="RuleBase" id="RU004003"/>
    </source>
</evidence>
<keyword evidence="2 7" id="KW-0813">Transport</keyword>
<comment type="subcellular location">
    <subcellularLocation>
        <location evidence="7">Cell outer membrane</location>
    </subcellularLocation>
    <subcellularLocation>
        <location evidence="1">Membrane</location>
    </subcellularLocation>
</comment>
<accession>A0ABX0LJK9</accession>
<evidence type="ECO:0000256" key="4">
    <source>
        <dbReference type="ARBA" id="ARBA00023136"/>
    </source>
</evidence>
<evidence type="ECO:0000313" key="9">
    <source>
        <dbReference type="EMBL" id="NHZ32152.1"/>
    </source>
</evidence>
<dbReference type="InterPro" id="IPR001775">
    <property type="entry name" value="GspD/PilQ"/>
</dbReference>
<dbReference type="InterPro" id="IPR050810">
    <property type="entry name" value="Bact_Secretion_Sys_Channel"/>
</dbReference>
<dbReference type="Pfam" id="PF00263">
    <property type="entry name" value="Secretin"/>
    <property type="match status" value="1"/>
</dbReference>
<dbReference type="Proteomes" id="UP000785613">
    <property type="component" value="Unassembled WGS sequence"/>
</dbReference>
<evidence type="ECO:0000256" key="7">
    <source>
        <dbReference type="RuleBase" id="RU004004"/>
    </source>
</evidence>
<gene>
    <name evidence="9" type="ORF">F0185_00880</name>
</gene>
<dbReference type="Gene3D" id="2.60.40.680">
    <property type="match status" value="1"/>
</dbReference>
<dbReference type="SUPFAM" id="SSF49384">
    <property type="entry name" value="Carbohydrate-binding domain"/>
    <property type="match status" value="1"/>
</dbReference>
<evidence type="ECO:0000256" key="3">
    <source>
        <dbReference type="ARBA" id="ARBA00022729"/>
    </source>
</evidence>
<dbReference type="PRINTS" id="PR01032">
    <property type="entry name" value="PHAGEIV"/>
</dbReference>
<protein>
    <submittedName>
        <fullName evidence="9">General secretion pathway protein GspD</fullName>
    </submittedName>
</protein>
<dbReference type="InterPro" id="IPR005644">
    <property type="entry name" value="NolW-like"/>
</dbReference>
<comment type="caution">
    <text evidence="9">The sequence shown here is derived from an EMBL/GenBank/DDBJ whole genome shotgun (WGS) entry which is preliminary data.</text>
</comment>
<dbReference type="Gene3D" id="3.30.1370.120">
    <property type="match status" value="1"/>
</dbReference>
<feature type="domain" description="Secretin/TonB short N-terminal" evidence="8">
    <location>
        <begin position="204"/>
        <end position="255"/>
    </location>
</feature>
<dbReference type="RefSeq" id="WP_167220743.1">
    <property type="nucleotide sequence ID" value="NZ_VUYU01000001.1"/>
</dbReference>
<dbReference type="CDD" id="cd08547">
    <property type="entry name" value="Type_II_cohesin"/>
    <property type="match status" value="1"/>
</dbReference>
<keyword evidence="3" id="KW-0732">Signal</keyword>
<dbReference type="PANTHER" id="PTHR30332">
    <property type="entry name" value="PROBABLE GENERAL SECRETION PATHWAY PROTEIN D"/>
    <property type="match status" value="1"/>
</dbReference>
<dbReference type="EMBL" id="VUYU01000001">
    <property type="protein sequence ID" value="NHZ32152.1"/>
    <property type="molecule type" value="Genomic_DNA"/>
</dbReference>
<dbReference type="PRINTS" id="PR00811">
    <property type="entry name" value="BCTERIALGSPD"/>
</dbReference>
<keyword evidence="10" id="KW-1185">Reference proteome</keyword>
<evidence type="ECO:0000259" key="8">
    <source>
        <dbReference type="SMART" id="SM00965"/>
    </source>
</evidence>
<evidence type="ECO:0000256" key="2">
    <source>
        <dbReference type="ARBA" id="ARBA00022448"/>
    </source>
</evidence>
<dbReference type="Gene3D" id="3.30.1370.130">
    <property type="match status" value="1"/>
</dbReference>
<dbReference type="Pfam" id="PF00963">
    <property type="entry name" value="Cohesin"/>
    <property type="match status" value="1"/>
</dbReference>
<dbReference type="PANTHER" id="PTHR30332:SF17">
    <property type="entry name" value="TYPE IV PILIATION SYSTEM PROTEIN DR_0774-RELATED"/>
    <property type="match status" value="1"/>
</dbReference>
<dbReference type="PROSITE" id="PS51257">
    <property type="entry name" value="PROKAR_LIPOPROTEIN"/>
    <property type="match status" value="1"/>
</dbReference>
<comment type="similarity">
    <text evidence="6">Belongs to the bacterial secretin family.</text>
</comment>
<name>A0ABX0LJK9_9BURK</name>